<comment type="caution">
    <text evidence="12">The sequence shown here is derived from an EMBL/GenBank/DDBJ whole genome shotgun (WGS) entry which is preliminary data.</text>
</comment>
<evidence type="ECO:0000256" key="7">
    <source>
        <dbReference type="ARBA" id="ARBA00023056"/>
    </source>
</evidence>
<proteinExistence type="inferred from homology"/>
<dbReference type="Proteomes" id="UP001138802">
    <property type="component" value="Unassembled WGS sequence"/>
</dbReference>
<dbReference type="EC" id="2.7.7.27" evidence="9"/>
<dbReference type="SUPFAM" id="SSF53448">
    <property type="entry name" value="Nucleotide-diphospho-sugar transferases"/>
    <property type="match status" value="1"/>
</dbReference>
<feature type="site" description="Could play a key role in the communication between the regulatory and the substrate sites" evidence="9">
    <location>
        <position position="98"/>
    </location>
</feature>
<dbReference type="InterPro" id="IPR056818">
    <property type="entry name" value="GlmU/GlgC-like_hexapep"/>
</dbReference>
<evidence type="ECO:0000256" key="4">
    <source>
        <dbReference type="ARBA" id="ARBA00022695"/>
    </source>
</evidence>
<dbReference type="PANTHER" id="PTHR43523">
    <property type="entry name" value="GLUCOSE-1-PHOSPHATE ADENYLYLTRANSFERASE-RELATED"/>
    <property type="match status" value="1"/>
</dbReference>
<dbReference type="CDD" id="cd02508">
    <property type="entry name" value="ADP_Glucose_PP"/>
    <property type="match status" value="1"/>
</dbReference>
<dbReference type="EMBL" id="NRSD01000004">
    <property type="protein sequence ID" value="MBK1644114.1"/>
    <property type="molecule type" value="Genomic_DNA"/>
</dbReference>
<evidence type="ECO:0000256" key="3">
    <source>
        <dbReference type="ARBA" id="ARBA00022679"/>
    </source>
</evidence>
<keyword evidence="7 9" id="KW-0320">Glycogen biosynthesis</keyword>
<dbReference type="Pfam" id="PF24894">
    <property type="entry name" value="Hexapep_GlmU"/>
    <property type="match status" value="1"/>
</dbReference>
<dbReference type="PROSITE" id="PS00810">
    <property type="entry name" value="ADP_GLC_PYROPHOSPH_3"/>
    <property type="match status" value="1"/>
</dbReference>
<dbReference type="HAMAP" id="MF_00624">
    <property type="entry name" value="GlgC"/>
    <property type="match status" value="1"/>
</dbReference>
<keyword evidence="2 9" id="KW-0321">Glycogen metabolism</keyword>
<feature type="domain" description="Glucose-1-phosphate adenylyltransferase/Bifunctional protein GlmU-like C-terminal hexapeptide" evidence="11">
    <location>
        <begin position="306"/>
        <end position="397"/>
    </location>
</feature>
<dbReference type="Gene3D" id="2.160.10.10">
    <property type="entry name" value="Hexapeptide repeat proteins"/>
    <property type="match status" value="1"/>
</dbReference>
<keyword evidence="3 9" id="KW-0808">Transferase</keyword>
<comment type="pathway">
    <text evidence="9">Glycan biosynthesis; glycogen biosynthesis.</text>
</comment>
<dbReference type="Pfam" id="PF00483">
    <property type="entry name" value="NTP_transferase"/>
    <property type="match status" value="1"/>
</dbReference>
<evidence type="ECO:0000259" key="11">
    <source>
        <dbReference type="Pfam" id="PF24894"/>
    </source>
</evidence>
<dbReference type="CDD" id="cd04651">
    <property type="entry name" value="LbH_G1P_AT_C"/>
    <property type="match status" value="1"/>
</dbReference>
<dbReference type="GO" id="GO:0005978">
    <property type="term" value="P:glycogen biosynthetic process"/>
    <property type="evidence" value="ECO:0007669"/>
    <property type="project" value="UniProtKB-UniRule"/>
</dbReference>
<dbReference type="GO" id="GO:0008878">
    <property type="term" value="F:glucose-1-phosphate adenylyltransferase activity"/>
    <property type="evidence" value="ECO:0007669"/>
    <property type="project" value="UniProtKB-UniRule"/>
</dbReference>
<feature type="binding site" evidence="9">
    <location>
        <begin position="179"/>
        <end position="180"/>
    </location>
    <ligand>
        <name>alpha-D-glucose 1-phosphate</name>
        <dbReference type="ChEBI" id="CHEBI:58601"/>
    </ligand>
</feature>
<dbReference type="Gene3D" id="3.90.550.10">
    <property type="entry name" value="Spore Coat Polysaccharide Biosynthesis Protein SpsA, Chain A"/>
    <property type="match status" value="1"/>
</dbReference>
<reference evidence="12 13" key="1">
    <citation type="journal article" date="2020" name="Microorganisms">
        <title>Osmotic Adaptation and Compatible Solute Biosynthesis of Phototrophic Bacteria as Revealed from Genome Analyses.</title>
        <authorList>
            <person name="Imhoff J.F."/>
            <person name="Rahn T."/>
            <person name="Kunzel S."/>
            <person name="Keller A."/>
            <person name="Neulinger S.C."/>
        </authorList>
    </citation>
    <scope>NUCLEOTIDE SEQUENCE [LARGE SCALE GENOMIC DNA]</scope>
    <source>
        <strain evidence="12 13">DSM 21303</strain>
    </source>
</reference>
<comment type="subunit">
    <text evidence="9">Homotetramer.</text>
</comment>
<dbReference type="InterPro" id="IPR005836">
    <property type="entry name" value="ADP_Glu_pyroP_CS"/>
</dbReference>
<name>A0A9X0WG69_9GAMM</name>
<dbReference type="InterPro" id="IPR011831">
    <property type="entry name" value="ADP-Glc_PPase"/>
</dbReference>
<dbReference type="InterPro" id="IPR011004">
    <property type="entry name" value="Trimer_LpxA-like_sf"/>
</dbReference>
<dbReference type="PANTHER" id="PTHR43523:SF2">
    <property type="entry name" value="GLUCOSE-1-PHOSPHATE ADENYLYLTRANSFERASE"/>
    <property type="match status" value="1"/>
</dbReference>
<feature type="domain" description="Nucleotidyl transferase" evidence="10">
    <location>
        <begin position="8"/>
        <end position="275"/>
    </location>
</feature>
<gene>
    <name evidence="9" type="primary">glgC</name>
    <name evidence="12" type="ORF">CKO25_05500</name>
</gene>
<evidence type="ECO:0000256" key="2">
    <source>
        <dbReference type="ARBA" id="ARBA00022600"/>
    </source>
</evidence>
<evidence type="ECO:0000256" key="9">
    <source>
        <dbReference type="HAMAP-Rule" id="MF_00624"/>
    </source>
</evidence>
<dbReference type="PROSITE" id="PS00809">
    <property type="entry name" value="ADP_GLC_PYROPHOSPH_2"/>
    <property type="match status" value="1"/>
</dbReference>
<keyword evidence="6 9" id="KW-0067">ATP-binding</keyword>
<evidence type="ECO:0000256" key="8">
    <source>
        <dbReference type="ARBA" id="ARBA00023277"/>
    </source>
</evidence>
<dbReference type="GO" id="GO:0005524">
    <property type="term" value="F:ATP binding"/>
    <property type="evidence" value="ECO:0007669"/>
    <property type="project" value="UniProtKB-KW"/>
</dbReference>
<comment type="catalytic activity">
    <reaction evidence="9">
        <text>alpha-D-glucose 1-phosphate + ATP + H(+) = ADP-alpha-D-glucose + diphosphate</text>
        <dbReference type="Rhea" id="RHEA:12120"/>
        <dbReference type="ChEBI" id="CHEBI:15378"/>
        <dbReference type="ChEBI" id="CHEBI:30616"/>
        <dbReference type="ChEBI" id="CHEBI:33019"/>
        <dbReference type="ChEBI" id="CHEBI:57498"/>
        <dbReference type="ChEBI" id="CHEBI:58601"/>
        <dbReference type="EC" id="2.7.7.27"/>
    </reaction>
</comment>
<dbReference type="RefSeq" id="WP_200386916.1">
    <property type="nucleotide sequence ID" value="NZ_NRSD01000004.1"/>
</dbReference>
<evidence type="ECO:0000256" key="1">
    <source>
        <dbReference type="ARBA" id="ARBA00010443"/>
    </source>
</evidence>
<evidence type="ECO:0000256" key="6">
    <source>
        <dbReference type="ARBA" id="ARBA00022840"/>
    </source>
</evidence>
<keyword evidence="4 9" id="KW-0548">Nucleotidyltransferase</keyword>
<organism evidence="12 13">
    <name type="scientific">Thiocapsa imhoffii</name>
    <dbReference type="NCBI Taxonomy" id="382777"/>
    <lineage>
        <taxon>Bacteria</taxon>
        <taxon>Pseudomonadati</taxon>
        <taxon>Pseudomonadota</taxon>
        <taxon>Gammaproteobacteria</taxon>
        <taxon>Chromatiales</taxon>
        <taxon>Chromatiaceae</taxon>
        <taxon>Thiocapsa</taxon>
    </lineage>
</organism>
<keyword evidence="8 9" id="KW-0119">Carbohydrate metabolism</keyword>
<feature type="site" description="Could play a key role in the communication between the regulatory and the substrate sites" evidence="9">
    <location>
        <position position="60"/>
    </location>
</feature>
<dbReference type="InterPro" id="IPR023049">
    <property type="entry name" value="GlgC_bac"/>
</dbReference>
<evidence type="ECO:0000256" key="5">
    <source>
        <dbReference type="ARBA" id="ARBA00022741"/>
    </source>
</evidence>
<comment type="function">
    <text evidence="9">Involved in the biosynthesis of ADP-glucose, a building block required for the elongation reactions to produce glycogen. Catalyzes the reaction between ATP and alpha-D-glucose 1-phosphate (G1P) to produce pyrophosphate and ADP-Glc.</text>
</comment>
<evidence type="ECO:0000259" key="10">
    <source>
        <dbReference type="Pfam" id="PF00483"/>
    </source>
</evidence>
<feature type="binding site" evidence="9">
    <location>
        <position position="197"/>
    </location>
    <ligand>
        <name>alpha-D-glucose 1-phosphate</name>
        <dbReference type="ChEBI" id="CHEBI:58601"/>
    </ligand>
</feature>
<feature type="binding site" evidence="9">
    <location>
        <position position="164"/>
    </location>
    <ligand>
        <name>alpha-D-glucose 1-phosphate</name>
        <dbReference type="ChEBI" id="CHEBI:58601"/>
    </ligand>
</feature>
<protein>
    <recommendedName>
        <fullName evidence="9">Glucose-1-phosphate adenylyltransferase</fullName>
        <ecNumber evidence="9">2.7.7.27</ecNumber>
    </recommendedName>
    <alternativeName>
        <fullName evidence="9">ADP-glucose pyrophosphorylase</fullName>
        <shortName evidence="9">ADPGlc PPase</shortName>
    </alternativeName>
    <alternativeName>
        <fullName evidence="9">ADP-glucose synthase</fullName>
    </alternativeName>
</protein>
<dbReference type="SUPFAM" id="SSF51161">
    <property type="entry name" value="Trimeric LpxA-like enzymes"/>
    <property type="match status" value="1"/>
</dbReference>
<keyword evidence="13" id="KW-1185">Reference proteome</keyword>
<dbReference type="PROSITE" id="PS00808">
    <property type="entry name" value="ADP_GLC_PYROPHOSPH_1"/>
    <property type="match status" value="1"/>
</dbReference>
<evidence type="ECO:0000313" key="13">
    <source>
        <dbReference type="Proteomes" id="UP001138802"/>
    </source>
</evidence>
<dbReference type="NCBIfam" id="NF002023">
    <property type="entry name" value="PRK00844.1"/>
    <property type="match status" value="1"/>
</dbReference>
<sequence length="419" mass="46534">MQTNRIIAFVMAGGQGSRLQPLTTSRSKPSVPFGARYRIVDFVLSNLVNSQIQTIYLLVQYKSQSLIEHVRKAWTISPLLQSQFVTVVPPQMMSGAHWFQGTADAVNQNIALIEEHRPDLVAVFGADHIYRMDIRQMVEFHKASHADVTIAALPVPLADASSFGVIAADETGRISAFEEKPANPTPLPGNPNMAFASMGNYIFDAQVLMEALKECEAAGESDFGQHVLPRLLNTHRLFAYDFATNIIPGIHPYETRVYWRDVGTIDAYFDAHKDVLGAEPTFDMFNPEWPIYSSGYQGPVARVLGGELRNTLLGAATMIHDGARLTNSIIRREAVIEQDVVLEDCIVMDYVRVCRGARLRNVIIDRHNIIEAGDEIGFDVEKDRQRFTVTDGGVTVIPMGRVSYFARDTRGSGRGGYSE</sequence>
<dbReference type="InterPro" id="IPR005835">
    <property type="entry name" value="NTP_transferase_dom"/>
</dbReference>
<comment type="caution">
    <text evidence="9">Lacks conserved residue(s) required for the propagation of feature annotation.</text>
</comment>
<dbReference type="AlphaFoldDB" id="A0A9X0WG69"/>
<evidence type="ECO:0000313" key="12">
    <source>
        <dbReference type="EMBL" id="MBK1644114.1"/>
    </source>
</evidence>
<accession>A0A9X0WG69</accession>
<dbReference type="InterPro" id="IPR029044">
    <property type="entry name" value="Nucleotide-diphossugar_trans"/>
</dbReference>
<comment type="similarity">
    <text evidence="1 9">Belongs to the bacterial/plant glucose-1-phosphate adenylyltransferase family.</text>
</comment>
<keyword evidence="5 9" id="KW-0547">Nucleotide-binding</keyword>